<dbReference type="SUPFAM" id="SSF49363">
    <property type="entry name" value="Purple acid phosphatase, N-terminal domain"/>
    <property type="match status" value="1"/>
</dbReference>
<keyword evidence="1" id="KW-0732">Signal</keyword>
<evidence type="ECO:0008006" key="4">
    <source>
        <dbReference type="Google" id="ProtNLM"/>
    </source>
</evidence>
<dbReference type="GO" id="GO:0003993">
    <property type="term" value="F:acid phosphatase activity"/>
    <property type="evidence" value="ECO:0007669"/>
    <property type="project" value="InterPro"/>
</dbReference>
<feature type="signal peptide" evidence="1">
    <location>
        <begin position="1"/>
        <end position="22"/>
    </location>
</feature>
<sequence>MLFIKRLIPVFLLFLLSACSNQCEQQITEIKLSAPDRNSLRVHADVELKTPLNVSIEYWIKGKEKKISRTPVSINKKHHRIVMTNLNPKQEYQYRVITQNSKCKAISKTYDFKTPDFPMWIQDFFKVYAPDPKVIPTSFKEGYMLIYRREIPGIIFIIDAKGAIKWYHQVDGTGFKTTHFTQNNTMLSILGNDEYPTSYGNEILEVSLNGDTLLHLKKGEKDFKQTIHHEIILNKQNQVVTLCVEQKIMDLSKYGGSKQDTVKSDGILVLDRNGKKVWSWKVFDELDPLKDKNLMRDKKDWMHANSLNFDKDGNYIISFYNNGQIWKLDSKTGKVIWKFGKDGDFKMPEGSTFDQGHSVHMNNQGNLMLFDNGTSKKLSRTLIFKLNETQKTAQLITETKLPQEIYNDRMGSSYLIADTTILQCTSKRHTVVLTNFKGTFLWMLKSSIMPYRVEFIPKEKLAPYIEN</sequence>
<dbReference type="GO" id="GO:0046872">
    <property type="term" value="F:metal ion binding"/>
    <property type="evidence" value="ECO:0007669"/>
    <property type="project" value="InterPro"/>
</dbReference>
<dbReference type="KEGG" id="pgs:CPT03_00665"/>
<dbReference type="PANTHER" id="PTHR35340">
    <property type="entry name" value="PQQ ENZYME REPEAT PROTEIN-RELATED"/>
    <property type="match status" value="1"/>
</dbReference>
<dbReference type="SUPFAM" id="SSF50998">
    <property type="entry name" value="Quinoprotein alcohol dehydrogenase-like"/>
    <property type="match status" value="1"/>
</dbReference>
<dbReference type="InterPro" id="IPR053143">
    <property type="entry name" value="Arylsulfate_ST"/>
</dbReference>
<feature type="chain" id="PRO_5013662492" description="Fibronectin type-III domain-containing protein" evidence="1">
    <location>
        <begin position="23"/>
        <end position="467"/>
    </location>
</feature>
<gene>
    <name evidence="2" type="ORF">CPT03_00665</name>
</gene>
<dbReference type="EMBL" id="CP024091">
    <property type="protein sequence ID" value="ATP55082.1"/>
    <property type="molecule type" value="Genomic_DNA"/>
</dbReference>
<evidence type="ECO:0000256" key="1">
    <source>
        <dbReference type="SAM" id="SignalP"/>
    </source>
</evidence>
<dbReference type="AlphaFoldDB" id="A0A2D1U0C7"/>
<evidence type="ECO:0000313" key="2">
    <source>
        <dbReference type="EMBL" id="ATP55082.1"/>
    </source>
</evidence>
<dbReference type="Pfam" id="PF05935">
    <property type="entry name" value="Arylsulfotrans"/>
    <property type="match status" value="1"/>
</dbReference>
<dbReference type="GO" id="GO:0004062">
    <property type="term" value="F:aryl sulfotransferase activity"/>
    <property type="evidence" value="ECO:0007669"/>
    <property type="project" value="InterPro"/>
</dbReference>
<evidence type="ECO:0000313" key="3">
    <source>
        <dbReference type="Proteomes" id="UP000223749"/>
    </source>
</evidence>
<dbReference type="RefSeq" id="WP_099437036.1">
    <property type="nucleotide sequence ID" value="NZ_CP024091.1"/>
</dbReference>
<dbReference type="InterPro" id="IPR008963">
    <property type="entry name" value="Purple_acid_Pase-like_N"/>
</dbReference>
<proteinExistence type="predicted"/>
<dbReference type="InterPro" id="IPR010262">
    <property type="entry name" value="Arylsulfotransferase_bact"/>
</dbReference>
<keyword evidence="3" id="KW-1185">Reference proteome</keyword>
<dbReference type="Proteomes" id="UP000223749">
    <property type="component" value="Chromosome"/>
</dbReference>
<dbReference type="InterPro" id="IPR011047">
    <property type="entry name" value="Quinoprotein_ADH-like_sf"/>
</dbReference>
<protein>
    <recommendedName>
        <fullName evidence="4">Fibronectin type-III domain-containing protein</fullName>
    </recommendedName>
</protein>
<reference evidence="2 3" key="1">
    <citation type="submission" date="2017-10" db="EMBL/GenBank/DDBJ databases">
        <title>Whole genome of Pedobacter ginsengisoli T01R-27 isolated from tomato rhizosphere.</title>
        <authorList>
            <person name="Weon H.-Y."/>
            <person name="Lee S.A."/>
            <person name="Sang M.K."/>
            <person name="Song J."/>
        </authorList>
    </citation>
    <scope>NUCLEOTIDE SEQUENCE [LARGE SCALE GENOMIC DNA]</scope>
    <source>
        <strain evidence="2 3">T01R-27</strain>
    </source>
</reference>
<dbReference type="Gene3D" id="2.130.10.10">
    <property type="entry name" value="YVTN repeat-like/Quinoprotein amine dehydrogenase"/>
    <property type="match status" value="1"/>
</dbReference>
<dbReference type="PANTHER" id="PTHR35340:SF5">
    <property type="entry name" value="ASST-DOMAIN-CONTAINING PROTEIN"/>
    <property type="match status" value="1"/>
</dbReference>
<dbReference type="InterPro" id="IPR015943">
    <property type="entry name" value="WD40/YVTN_repeat-like_dom_sf"/>
</dbReference>
<dbReference type="OrthoDB" id="304912at2"/>
<accession>A0A2D1U0C7</accession>
<dbReference type="PROSITE" id="PS51257">
    <property type="entry name" value="PROKAR_LIPOPROTEIN"/>
    <property type="match status" value="1"/>
</dbReference>
<name>A0A2D1U0C7_9SPHI</name>
<organism evidence="2 3">
    <name type="scientific">Pedobacter ginsengisoli</name>
    <dbReference type="NCBI Taxonomy" id="363852"/>
    <lineage>
        <taxon>Bacteria</taxon>
        <taxon>Pseudomonadati</taxon>
        <taxon>Bacteroidota</taxon>
        <taxon>Sphingobacteriia</taxon>
        <taxon>Sphingobacteriales</taxon>
        <taxon>Sphingobacteriaceae</taxon>
        <taxon>Pedobacter</taxon>
    </lineage>
</organism>